<sequence>MTNIKDNLVNLILDTHILIGYAEGIKLSKHQIALIEKAREHSMLYISAISIWDSSYA</sequence>
<keyword evidence="2" id="KW-1185">Reference proteome</keyword>
<comment type="caution">
    <text evidence="1">The sequence shown here is derived from an EMBL/GenBank/DDBJ whole genome shotgun (WGS) entry which is preliminary data.</text>
</comment>
<evidence type="ECO:0000313" key="2">
    <source>
        <dbReference type="Proteomes" id="UP001628124"/>
    </source>
</evidence>
<protein>
    <recommendedName>
        <fullName evidence="3">PIN domain-containing protein</fullName>
    </recommendedName>
</protein>
<evidence type="ECO:0008006" key="3">
    <source>
        <dbReference type="Google" id="ProtNLM"/>
    </source>
</evidence>
<evidence type="ECO:0000313" key="1">
    <source>
        <dbReference type="EMBL" id="GAA5252759.1"/>
    </source>
</evidence>
<reference evidence="1 2" key="1">
    <citation type="journal article" date="2024" name="Microbiol. Immunol.">
        <title>Discovery of a novel spotted fever group Rickettsia, 'Candidatus Rickettsia kedanie,' in unfed larval chigger mites, Leptotrombidium scutellare.</title>
        <authorList>
            <person name="Ogawa M."/>
            <person name="Matsutani M."/>
            <person name="Katayama T."/>
            <person name="Takada N."/>
            <person name="Noda S."/>
            <person name="Takahashi M."/>
            <person name="Kageyama D."/>
            <person name="Hanaoka N."/>
            <person name="Ebihara H."/>
        </authorList>
    </citation>
    <scope>NUCLEOTIDE SEQUENCE [LARGE SCALE GENOMIC DNA]</scope>
    <source>
        <strain evidence="1 2">KNCP2-13</strain>
    </source>
</reference>
<accession>A0ABP9TU46</accession>
<dbReference type="EMBL" id="BAABMM010000038">
    <property type="protein sequence ID" value="GAA5252759.1"/>
    <property type="molecule type" value="Genomic_DNA"/>
</dbReference>
<name>A0ABP9TU46_9RICK</name>
<organism evidence="1 2">
    <name type="scientific">Candidatus Rickettsia kedanie</name>
    <dbReference type="NCBI Taxonomy" id="3115352"/>
    <lineage>
        <taxon>Bacteria</taxon>
        <taxon>Pseudomonadati</taxon>
        <taxon>Pseudomonadota</taxon>
        <taxon>Alphaproteobacteria</taxon>
        <taxon>Rickettsiales</taxon>
        <taxon>Rickettsiaceae</taxon>
        <taxon>Rickettsieae</taxon>
        <taxon>Rickettsia</taxon>
        <taxon>spotted fever group</taxon>
    </lineage>
</organism>
<dbReference type="Proteomes" id="UP001628124">
    <property type="component" value="Unassembled WGS sequence"/>
</dbReference>
<proteinExistence type="predicted"/>
<gene>
    <name evidence="1" type="ORF">KNCP2_10470</name>
</gene>
<dbReference type="RefSeq" id="WP_412708389.1">
    <property type="nucleotide sequence ID" value="NZ_BAABMM010000038.1"/>
</dbReference>